<dbReference type="STRING" id="320787.CA2015_2908"/>
<dbReference type="Gene3D" id="2.40.170.20">
    <property type="entry name" value="TonB-dependent receptor, beta-barrel domain"/>
    <property type="match status" value="1"/>
</dbReference>
<keyword evidence="11" id="KW-0675">Receptor</keyword>
<dbReference type="PANTHER" id="PTHR30069:SF29">
    <property type="entry name" value="HEMOGLOBIN AND HEMOGLOBIN-HAPTOGLOBIN-BINDING PROTEIN 1-RELATED"/>
    <property type="match status" value="1"/>
</dbReference>
<evidence type="ECO:0000313" key="11">
    <source>
        <dbReference type="EMBL" id="AKP52314.1"/>
    </source>
</evidence>
<dbReference type="KEGG" id="camu:CA2015_2908"/>
<evidence type="ECO:0000256" key="2">
    <source>
        <dbReference type="ARBA" id="ARBA00022448"/>
    </source>
</evidence>
<dbReference type="PANTHER" id="PTHR30069">
    <property type="entry name" value="TONB-DEPENDENT OUTER MEMBRANE RECEPTOR"/>
    <property type="match status" value="1"/>
</dbReference>
<keyword evidence="3 8" id="KW-1134">Transmembrane beta strand</keyword>
<evidence type="ECO:0000259" key="10">
    <source>
        <dbReference type="Pfam" id="PF07715"/>
    </source>
</evidence>
<name>A0A0H4PDH9_9BACT</name>
<evidence type="ECO:0000256" key="5">
    <source>
        <dbReference type="ARBA" id="ARBA00022729"/>
    </source>
</evidence>
<dbReference type="AlphaFoldDB" id="A0A0H4PDH9"/>
<evidence type="ECO:0000313" key="12">
    <source>
        <dbReference type="Proteomes" id="UP000036520"/>
    </source>
</evidence>
<keyword evidence="6 8" id="KW-0472">Membrane</keyword>
<protein>
    <submittedName>
        <fullName evidence="11">TonB-dependent receptor</fullName>
    </submittedName>
</protein>
<evidence type="ECO:0000256" key="7">
    <source>
        <dbReference type="ARBA" id="ARBA00023237"/>
    </source>
</evidence>
<keyword evidence="7 8" id="KW-0998">Cell outer membrane</keyword>
<dbReference type="GO" id="GO:0009279">
    <property type="term" value="C:cell outer membrane"/>
    <property type="evidence" value="ECO:0007669"/>
    <property type="project" value="UniProtKB-SubCell"/>
</dbReference>
<dbReference type="NCBIfam" id="TIGR04056">
    <property type="entry name" value="OMP_RagA_SusC"/>
    <property type="match status" value="1"/>
</dbReference>
<comment type="subcellular location">
    <subcellularLocation>
        <location evidence="1 8">Cell outer membrane</location>
        <topology evidence="1 8">Multi-pass membrane protein</topology>
    </subcellularLocation>
</comment>
<dbReference type="GO" id="GO:0044718">
    <property type="term" value="P:siderophore transmembrane transport"/>
    <property type="evidence" value="ECO:0007669"/>
    <property type="project" value="TreeGrafter"/>
</dbReference>
<dbReference type="InterPro" id="IPR023997">
    <property type="entry name" value="TonB-dep_OMP_SusC/RagA_CS"/>
</dbReference>
<dbReference type="EMBL" id="CP012040">
    <property type="protein sequence ID" value="AKP52314.1"/>
    <property type="molecule type" value="Genomic_DNA"/>
</dbReference>
<keyword evidence="2 8" id="KW-0813">Transport</keyword>
<dbReference type="SUPFAM" id="SSF56935">
    <property type="entry name" value="Porins"/>
    <property type="match status" value="1"/>
</dbReference>
<sequence>MKKSTSYLIILLVLLGGMNFGNAIAQGTRVLNGTVSGQNGQSIPGATILVKGTTNGTVTDMDGKYSLSVGSDAQVLIVSFVGMLTSEVSIGNRSQINVTLEEETADLDEFVVIGYGTQKKATLTGSVTSVESEQVISNPSVNLTNSLSGLLPGLVALNRSGEPGADNSSILIRGSNTTGDNSPFVVVDGVQNPPGWERINPNDIESISVLKDASAAIYGARAANGVILITTKRGKEGKPTLSYTFNQGISQPTRLPELAGSSLFAGYVNEMMVRDGQDPRYTDAEIELFRNGTDPNYPNTNWYKEVLKDYSLQSMHNLSLRGGSESVRYSMSGSYSHQNSIFKKGVHDFKGYTIRSNMDADVNEYITVNLDLNLGLDDRSQPGTENPWGWLNAIPMMPVYYENGYPSAGIEQGLNPAVMTTSASGDHNTKTKRAISKVGFNIKAPWVEGLGLDGYFVYSNEDILDKRWRTPWTVYNYDMANDTYLPLRGGRITAPELTQSTRSVSSTFLNFRLKYERQFGDHYINSFIGAEQTKGGNAYYEAFRRNYLSPTLSELFAGDPATQQNDGVSAESSRQSILGRVSYNYQEKYIIDFNARYDGSYVFPEGKRFGFFPGVSAAWVLSEEFLKDISGVNDLKLRTSIGKMGNDRISPFQFMPAYNLGLDGYHFGLPTNSQLGVVPGVTPNPNVTWEVATTYNLGLDGMFWNGGLSFTLEVFKQRRENILTKRNLEVPFYTGLQLPDENIGIVENKGLELALNHRGKATSPSGFSYSVGGNIAFNKNTVIDISEAQDVPDYQKAEGRILGAGLYYEALGIFRTQEAVDSNPVFPGTLVGHLQYRDVNNDGIISSQDMVRMDKSNIPQITFGLNGTLNYGQFSLFANFAGQGGAWQYYHQNARIAVNGLAELIENRYTPGSMDSKYPILPDLGTRTQPSGLQSTFWLQNASFIRFKTLQVGYNLPAALLKKLSLSSARIYLNGNNLLTISEIKWFDPEGDNERGSFYPQSRIFNLGVDLSF</sequence>
<dbReference type="InterPro" id="IPR036942">
    <property type="entry name" value="Beta-barrel_TonB_sf"/>
</dbReference>
<dbReference type="PATRIC" id="fig|320787.5.peg.3179"/>
<evidence type="ECO:0000256" key="8">
    <source>
        <dbReference type="PROSITE-ProRule" id="PRU01360"/>
    </source>
</evidence>
<reference evidence="11 12" key="1">
    <citation type="submission" date="2015-07" db="EMBL/GenBank/DDBJ databases">
        <authorList>
            <person name="Kim K.M."/>
        </authorList>
    </citation>
    <scope>NUCLEOTIDE SEQUENCE [LARGE SCALE GENOMIC DNA]</scope>
    <source>
        <strain evidence="11 12">KCTC 12363</strain>
    </source>
</reference>
<dbReference type="InterPro" id="IPR012910">
    <property type="entry name" value="Plug_dom"/>
</dbReference>
<dbReference type="GO" id="GO:0015344">
    <property type="term" value="F:siderophore uptake transmembrane transporter activity"/>
    <property type="evidence" value="ECO:0007669"/>
    <property type="project" value="TreeGrafter"/>
</dbReference>
<gene>
    <name evidence="11" type="ORF">CA2015_2908</name>
</gene>
<dbReference type="Pfam" id="PF13715">
    <property type="entry name" value="CarbopepD_reg_2"/>
    <property type="match status" value="1"/>
</dbReference>
<dbReference type="SUPFAM" id="SSF49464">
    <property type="entry name" value="Carboxypeptidase regulatory domain-like"/>
    <property type="match status" value="1"/>
</dbReference>
<keyword evidence="12" id="KW-1185">Reference proteome</keyword>
<dbReference type="OrthoDB" id="9768177at2"/>
<evidence type="ECO:0000256" key="3">
    <source>
        <dbReference type="ARBA" id="ARBA00022452"/>
    </source>
</evidence>
<feature type="chain" id="PRO_5005208597" evidence="9">
    <location>
        <begin position="26"/>
        <end position="1013"/>
    </location>
</feature>
<feature type="domain" description="TonB-dependent receptor plug" evidence="10">
    <location>
        <begin position="120"/>
        <end position="226"/>
    </location>
</feature>
<dbReference type="InterPro" id="IPR023996">
    <property type="entry name" value="TonB-dep_OMP_SusC/RagA"/>
</dbReference>
<evidence type="ECO:0000256" key="6">
    <source>
        <dbReference type="ARBA" id="ARBA00023136"/>
    </source>
</evidence>
<evidence type="ECO:0000256" key="9">
    <source>
        <dbReference type="SAM" id="SignalP"/>
    </source>
</evidence>
<dbReference type="NCBIfam" id="TIGR04057">
    <property type="entry name" value="SusC_RagA_signa"/>
    <property type="match status" value="1"/>
</dbReference>
<proteinExistence type="inferred from homology"/>
<dbReference type="FunFam" id="2.170.130.10:FF:000003">
    <property type="entry name" value="SusC/RagA family TonB-linked outer membrane protein"/>
    <property type="match status" value="1"/>
</dbReference>
<dbReference type="InterPro" id="IPR018247">
    <property type="entry name" value="EF_Hand_1_Ca_BS"/>
</dbReference>
<feature type="signal peptide" evidence="9">
    <location>
        <begin position="1"/>
        <end position="25"/>
    </location>
</feature>
<organism evidence="11 12">
    <name type="scientific">Cyclobacterium amurskyense</name>
    <dbReference type="NCBI Taxonomy" id="320787"/>
    <lineage>
        <taxon>Bacteria</taxon>
        <taxon>Pseudomonadati</taxon>
        <taxon>Bacteroidota</taxon>
        <taxon>Cytophagia</taxon>
        <taxon>Cytophagales</taxon>
        <taxon>Cyclobacteriaceae</taxon>
        <taxon>Cyclobacterium</taxon>
    </lineage>
</organism>
<dbReference type="Gene3D" id="2.170.130.10">
    <property type="entry name" value="TonB-dependent receptor, plug domain"/>
    <property type="match status" value="1"/>
</dbReference>
<dbReference type="InterPro" id="IPR037066">
    <property type="entry name" value="Plug_dom_sf"/>
</dbReference>
<dbReference type="RefSeq" id="WP_048642545.1">
    <property type="nucleotide sequence ID" value="NZ_CP012040.1"/>
</dbReference>
<dbReference type="PROSITE" id="PS00018">
    <property type="entry name" value="EF_HAND_1"/>
    <property type="match status" value="1"/>
</dbReference>
<dbReference type="InterPro" id="IPR008969">
    <property type="entry name" value="CarboxyPept-like_regulatory"/>
</dbReference>
<dbReference type="InterPro" id="IPR039426">
    <property type="entry name" value="TonB-dep_rcpt-like"/>
</dbReference>
<dbReference type="Pfam" id="PF07715">
    <property type="entry name" value="Plug"/>
    <property type="match status" value="1"/>
</dbReference>
<dbReference type="Proteomes" id="UP000036520">
    <property type="component" value="Chromosome"/>
</dbReference>
<keyword evidence="5 9" id="KW-0732">Signal</keyword>
<dbReference type="Gene3D" id="2.60.40.1120">
    <property type="entry name" value="Carboxypeptidase-like, regulatory domain"/>
    <property type="match status" value="1"/>
</dbReference>
<keyword evidence="4 8" id="KW-0812">Transmembrane</keyword>
<dbReference type="PROSITE" id="PS52016">
    <property type="entry name" value="TONB_DEPENDENT_REC_3"/>
    <property type="match status" value="1"/>
</dbReference>
<evidence type="ECO:0000256" key="1">
    <source>
        <dbReference type="ARBA" id="ARBA00004571"/>
    </source>
</evidence>
<comment type="similarity">
    <text evidence="8">Belongs to the TonB-dependent receptor family.</text>
</comment>
<evidence type="ECO:0000256" key="4">
    <source>
        <dbReference type="ARBA" id="ARBA00022692"/>
    </source>
</evidence>
<accession>A0A0H4PDH9</accession>